<name>A0ABX7PF82_9ACTN</name>
<proteinExistence type="predicted"/>
<evidence type="ECO:0000313" key="2">
    <source>
        <dbReference type="EMBL" id="QSR24466.1"/>
    </source>
</evidence>
<keyword evidence="1" id="KW-0472">Membrane</keyword>
<keyword evidence="1" id="KW-1133">Transmembrane helix</keyword>
<organism evidence="2 3">
    <name type="scientific">Nocardioides aromaticivorans</name>
    <dbReference type="NCBI Taxonomy" id="200618"/>
    <lineage>
        <taxon>Bacteria</taxon>
        <taxon>Bacillati</taxon>
        <taxon>Actinomycetota</taxon>
        <taxon>Actinomycetes</taxon>
        <taxon>Propionibacteriales</taxon>
        <taxon>Nocardioidaceae</taxon>
        <taxon>Nocardioides</taxon>
    </lineage>
</organism>
<dbReference type="RefSeq" id="WP_036543361.1">
    <property type="nucleotide sequence ID" value="NZ_CP022295.1"/>
</dbReference>
<dbReference type="EMBL" id="CP022295">
    <property type="protein sequence ID" value="QSR24466.1"/>
    <property type="molecule type" value="Genomic_DNA"/>
</dbReference>
<accession>A0ABX7PF82</accession>
<evidence type="ECO:0000256" key="1">
    <source>
        <dbReference type="SAM" id="Phobius"/>
    </source>
</evidence>
<evidence type="ECO:0000313" key="3">
    <source>
        <dbReference type="Proteomes" id="UP000662818"/>
    </source>
</evidence>
<protein>
    <submittedName>
        <fullName evidence="2">Uncharacterized protein</fullName>
    </submittedName>
</protein>
<reference evidence="2 3" key="1">
    <citation type="submission" date="2017-06" db="EMBL/GenBank/DDBJ databases">
        <title>Complete Genome Sequence of the Soil Carbazole-Degrading Bacterium Nocardioides aromaticivorans IC177.</title>
        <authorList>
            <person name="Vejarano F."/>
            <person name="Suzuki-Minakuchi C."/>
            <person name="Ohtsubo Y."/>
            <person name="Tsuda M."/>
            <person name="Okada K."/>
            <person name="Nojiri H."/>
        </authorList>
    </citation>
    <scope>NUCLEOTIDE SEQUENCE [LARGE SCALE GENOMIC DNA]</scope>
    <source>
        <strain evidence="2 3">IC177</strain>
    </source>
</reference>
<gene>
    <name evidence="2" type="ORF">CFH99_02385</name>
</gene>
<feature type="transmembrane region" description="Helical" evidence="1">
    <location>
        <begin position="57"/>
        <end position="75"/>
    </location>
</feature>
<keyword evidence="3" id="KW-1185">Reference proteome</keyword>
<sequence>MAETLILLGAALLLTDLFAAACAGMTYGILTPTRRSPARPGDLEARRSMAQLVKFELALAGLGAALLASGTALAAA</sequence>
<keyword evidence="1" id="KW-0812">Transmembrane</keyword>
<dbReference type="Proteomes" id="UP000662818">
    <property type="component" value="Chromosome"/>
</dbReference>